<organism evidence="1 2">
    <name type="scientific">Araneus ventricosus</name>
    <name type="common">Orbweaver spider</name>
    <name type="synonym">Epeira ventricosa</name>
    <dbReference type="NCBI Taxonomy" id="182803"/>
    <lineage>
        <taxon>Eukaryota</taxon>
        <taxon>Metazoa</taxon>
        <taxon>Ecdysozoa</taxon>
        <taxon>Arthropoda</taxon>
        <taxon>Chelicerata</taxon>
        <taxon>Arachnida</taxon>
        <taxon>Araneae</taxon>
        <taxon>Araneomorphae</taxon>
        <taxon>Entelegynae</taxon>
        <taxon>Araneoidea</taxon>
        <taxon>Araneidae</taxon>
        <taxon>Araneus</taxon>
    </lineage>
</organism>
<accession>A0A4Y2PUL1</accession>
<comment type="caution">
    <text evidence="1">The sequence shown here is derived from an EMBL/GenBank/DDBJ whole genome shotgun (WGS) entry which is preliminary data.</text>
</comment>
<protein>
    <submittedName>
        <fullName evidence="1">Uncharacterized protein</fullName>
    </submittedName>
</protein>
<gene>
    <name evidence="1" type="ORF">AVEN_192356_1</name>
</gene>
<dbReference type="EMBL" id="BGPR01012097">
    <property type="protein sequence ID" value="GBN54553.1"/>
    <property type="molecule type" value="Genomic_DNA"/>
</dbReference>
<sequence>MPKSLEISVDHRDRISEDCKDGVSYEKQLKTYKSSKSDIYYFCKKYVTTRPTGKKKSTRQKTPKTCAREDYAYKIDTEKERYIAKRDRGILEIEFVSSNSLPHNEKLQVHKLNRTKNSIQSRYISKQNMTMILAFSNEHISKVLQFWDNVLWS</sequence>
<dbReference type="AlphaFoldDB" id="A0A4Y2PUL1"/>
<dbReference type="Proteomes" id="UP000499080">
    <property type="component" value="Unassembled WGS sequence"/>
</dbReference>
<proteinExistence type="predicted"/>
<keyword evidence="2" id="KW-1185">Reference proteome</keyword>
<name>A0A4Y2PUL1_ARAVE</name>
<reference evidence="1 2" key="1">
    <citation type="journal article" date="2019" name="Sci. Rep.">
        <title>Orb-weaving spider Araneus ventricosus genome elucidates the spidroin gene catalogue.</title>
        <authorList>
            <person name="Kono N."/>
            <person name="Nakamura H."/>
            <person name="Ohtoshi R."/>
            <person name="Moran D.A.P."/>
            <person name="Shinohara A."/>
            <person name="Yoshida Y."/>
            <person name="Fujiwara M."/>
            <person name="Mori M."/>
            <person name="Tomita M."/>
            <person name="Arakawa K."/>
        </authorList>
    </citation>
    <scope>NUCLEOTIDE SEQUENCE [LARGE SCALE GENOMIC DNA]</scope>
</reference>
<evidence type="ECO:0000313" key="2">
    <source>
        <dbReference type="Proteomes" id="UP000499080"/>
    </source>
</evidence>
<evidence type="ECO:0000313" key="1">
    <source>
        <dbReference type="EMBL" id="GBN54553.1"/>
    </source>
</evidence>